<name>A0ABN1II71_9GAMM</name>
<feature type="transmembrane region" description="Helical" evidence="1">
    <location>
        <begin position="42"/>
        <end position="62"/>
    </location>
</feature>
<evidence type="ECO:0000313" key="3">
    <source>
        <dbReference type="Proteomes" id="UP001501523"/>
    </source>
</evidence>
<evidence type="ECO:0008006" key="4">
    <source>
        <dbReference type="Google" id="ProtNLM"/>
    </source>
</evidence>
<organism evidence="2 3">
    <name type="scientific">Dokdonella soli</name>
    <dbReference type="NCBI Taxonomy" id="529810"/>
    <lineage>
        <taxon>Bacteria</taxon>
        <taxon>Pseudomonadati</taxon>
        <taxon>Pseudomonadota</taxon>
        <taxon>Gammaproteobacteria</taxon>
        <taxon>Lysobacterales</taxon>
        <taxon>Rhodanobacteraceae</taxon>
        <taxon>Dokdonella</taxon>
    </lineage>
</organism>
<feature type="transmembrane region" description="Helical" evidence="1">
    <location>
        <begin position="7"/>
        <end position="30"/>
    </location>
</feature>
<dbReference type="RefSeq" id="WP_343789811.1">
    <property type="nucleotide sequence ID" value="NZ_BAAAEU010000007.1"/>
</dbReference>
<proteinExistence type="predicted"/>
<gene>
    <name evidence="2" type="ORF">GCM10009105_18050</name>
</gene>
<dbReference type="Proteomes" id="UP001501523">
    <property type="component" value="Unassembled WGS sequence"/>
</dbReference>
<dbReference type="InterPro" id="IPR047814">
    <property type="entry name" value="TfpX/TfpZ-like"/>
</dbReference>
<evidence type="ECO:0000256" key="1">
    <source>
        <dbReference type="SAM" id="Phobius"/>
    </source>
</evidence>
<evidence type="ECO:0000313" key="2">
    <source>
        <dbReference type="EMBL" id="GAA0714025.1"/>
    </source>
</evidence>
<feature type="transmembrane region" description="Helical" evidence="1">
    <location>
        <begin position="74"/>
        <end position="93"/>
    </location>
</feature>
<keyword evidence="1" id="KW-0472">Membrane</keyword>
<keyword evidence="1" id="KW-1133">Transmembrane helix</keyword>
<reference evidence="2 3" key="1">
    <citation type="journal article" date="2019" name="Int. J. Syst. Evol. Microbiol.">
        <title>The Global Catalogue of Microorganisms (GCM) 10K type strain sequencing project: providing services to taxonomists for standard genome sequencing and annotation.</title>
        <authorList>
            <consortium name="The Broad Institute Genomics Platform"/>
            <consortium name="The Broad Institute Genome Sequencing Center for Infectious Disease"/>
            <person name="Wu L."/>
            <person name="Ma J."/>
        </authorList>
    </citation>
    <scope>NUCLEOTIDE SEQUENCE [LARGE SCALE GENOMIC DNA]</scope>
    <source>
        <strain evidence="2 3">JCM 15421</strain>
    </source>
</reference>
<dbReference type="NCBIfam" id="NF041437">
    <property type="entry name" value="TfpZ"/>
    <property type="match status" value="1"/>
</dbReference>
<accession>A0ABN1II71</accession>
<keyword evidence="3" id="KW-1185">Reference proteome</keyword>
<protein>
    <recommendedName>
        <fullName evidence="4">Type IV pilin accessory protein</fullName>
    </recommendedName>
</protein>
<keyword evidence="1" id="KW-0812">Transmembrane</keyword>
<comment type="caution">
    <text evidence="2">The sequence shown here is derived from an EMBL/GenBank/DDBJ whole genome shotgun (WGS) entry which is preliminary data.</text>
</comment>
<dbReference type="EMBL" id="BAAAEU010000007">
    <property type="protein sequence ID" value="GAA0714025.1"/>
    <property type="molecule type" value="Genomic_DNA"/>
</dbReference>
<sequence length="247" mass="26895">MSRWKAAAIHLSISAVIGLVSAALIFGVWYPPPYSHAAGADQLILLLLGVDVVLGPLLTFVVFRTGKRGLRFDLAVIALAQICAFTYGMSVVVRARPAFIVGAIDRFSLVTANDLTAVDLSKASKPEFRSPPWSGPRIVGAEPPTDIAARNDLTFSAAGGKDIDKYPQYYVDYSTVTAQLLAHAKLLDGLRQKHPDSIQQLDTWLHDHRRDAASVVWVPINARRAALTMLLDRSTGQTLDALPIDPW</sequence>